<dbReference type="InterPro" id="IPR023393">
    <property type="entry name" value="START-like_dom_sf"/>
</dbReference>
<evidence type="ECO:0000313" key="2">
    <source>
        <dbReference type="Proteomes" id="UP001157017"/>
    </source>
</evidence>
<comment type="caution">
    <text evidence="1">The sequence shown here is derived from an EMBL/GenBank/DDBJ whole genome shotgun (WGS) entry which is preliminary data.</text>
</comment>
<protein>
    <submittedName>
        <fullName evidence="1">Polyketide cyclase</fullName>
    </submittedName>
</protein>
<dbReference type="Gene3D" id="3.30.530.20">
    <property type="match status" value="1"/>
</dbReference>
<sequence length="151" mass="16508">MFDMASTAAEHARLREAVLMDASTTLHLNQTIARTADDVYAFVHHPANLPKWAAGLSAGIRRDAGRWVADSPVGEVDVEFAEDNPFGVCDHVVTLPDGTSVLNPLRVLDDGPRCDVVFTLRRRDGVTDEAFEADRAAVVADLESLRRLLEP</sequence>
<gene>
    <name evidence="1" type="ORF">GCM10025868_04190</name>
</gene>
<evidence type="ECO:0000313" key="1">
    <source>
        <dbReference type="EMBL" id="GMA85169.1"/>
    </source>
</evidence>
<dbReference type="SUPFAM" id="SSF55961">
    <property type="entry name" value="Bet v1-like"/>
    <property type="match status" value="1"/>
</dbReference>
<proteinExistence type="predicted"/>
<dbReference type="EMBL" id="BSUZ01000001">
    <property type="protein sequence ID" value="GMA85169.1"/>
    <property type="molecule type" value="Genomic_DNA"/>
</dbReference>
<accession>A0ABQ6JBJ7</accession>
<reference evidence="2" key="1">
    <citation type="journal article" date="2019" name="Int. J. Syst. Evol. Microbiol.">
        <title>The Global Catalogue of Microorganisms (GCM) 10K type strain sequencing project: providing services to taxonomists for standard genome sequencing and annotation.</title>
        <authorList>
            <consortium name="The Broad Institute Genomics Platform"/>
            <consortium name="The Broad Institute Genome Sequencing Center for Infectious Disease"/>
            <person name="Wu L."/>
            <person name="Ma J."/>
        </authorList>
    </citation>
    <scope>NUCLEOTIDE SEQUENCE [LARGE SCALE GENOMIC DNA]</scope>
    <source>
        <strain evidence="2">NBRC 108730</strain>
    </source>
</reference>
<organism evidence="1 2">
    <name type="scientific">Angustibacter aerolatus</name>
    <dbReference type="NCBI Taxonomy" id="1162965"/>
    <lineage>
        <taxon>Bacteria</taxon>
        <taxon>Bacillati</taxon>
        <taxon>Actinomycetota</taxon>
        <taxon>Actinomycetes</taxon>
        <taxon>Kineosporiales</taxon>
        <taxon>Kineosporiaceae</taxon>
    </lineage>
</organism>
<keyword evidence="2" id="KW-1185">Reference proteome</keyword>
<dbReference type="Proteomes" id="UP001157017">
    <property type="component" value="Unassembled WGS sequence"/>
</dbReference>
<name>A0ABQ6JBJ7_9ACTN</name>